<dbReference type="InterPro" id="IPR012337">
    <property type="entry name" value="RNaseH-like_sf"/>
</dbReference>
<dbReference type="AlphaFoldDB" id="A0A3B1C3C0"/>
<keyword evidence="6" id="KW-0227">DNA damage</keyword>
<dbReference type="CDD" id="cd16962">
    <property type="entry name" value="RuvC"/>
    <property type="match status" value="1"/>
</dbReference>
<dbReference type="NCBIfam" id="TIGR00228">
    <property type="entry name" value="ruvC"/>
    <property type="match status" value="1"/>
</dbReference>
<evidence type="ECO:0000256" key="8">
    <source>
        <dbReference type="ARBA" id="ARBA00022842"/>
    </source>
</evidence>
<dbReference type="Pfam" id="PF02075">
    <property type="entry name" value="RuvC"/>
    <property type="match status" value="1"/>
</dbReference>
<evidence type="ECO:0000313" key="12">
    <source>
        <dbReference type="EMBL" id="VAX21221.1"/>
    </source>
</evidence>
<reference evidence="12" key="1">
    <citation type="submission" date="2018-06" db="EMBL/GenBank/DDBJ databases">
        <authorList>
            <person name="Zhirakovskaya E."/>
        </authorList>
    </citation>
    <scope>NUCLEOTIDE SEQUENCE</scope>
</reference>
<dbReference type="PANTHER" id="PTHR30194">
    <property type="entry name" value="CROSSOVER JUNCTION ENDODEOXYRIBONUCLEASE RUVC"/>
    <property type="match status" value="1"/>
</dbReference>
<dbReference type="Gene3D" id="3.30.420.10">
    <property type="entry name" value="Ribonuclease H-like superfamily/Ribonuclease H"/>
    <property type="match status" value="1"/>
</dbReference>
<evidence type="ECO:0000256" key="9">
    <source>
        <dbReference type="ARBA" id="ARBA00023125"/>
    </source>
</evidence>
<evidence type="ECO:0000256" key="11">
    <source>
        <dbReference type="ARBA" id="ARBA00023204"/>
    </source>
</evidence>
<evidence type="ECO:0000256" key="10">
    <source>
        <dbReference type="ARBA" id="ARBA00023172"/>
    </source>
</evidence>
<dbReference type="PRINTS" id="PR00696">
    <property type="entry name" value="RSOLVASERUVC"/>
</dbReference>
<dbReference type="HAMAP" id="MF_00034">
    <property type="entry name" value="RuvC"/>
    <property type="match status" value="1"/>
</dbReference>
<comment type="similarity">
    <text evidence="1">Belongs to the RuvC family.</text>
</comment>
<dbReference type="GO" id="GO:0006281">
    <property type="term" value="P:DNA repair"/>
    <property type="evidence" value="ECO:0007669"/>
    <property type="project" value="UniProtKB-KW"/>
</dbReference>
<evidence type="ECO:0000256" key="2">
    <source>
        <dbReference type="ARBA" id="ARBA00022490"/>
    </source>
</evidence>
<dbReference type="GO" id="GO:0006310">
    <property type="term" value="P:DNA recombination"/>
    <property type="evidence" value="ECO:0007669"/>
    <property type="project" value="UniProtKB-KW"/>
</dbReference>
<evidence type="ECO:0000256" key="6">
    <source>
        <dbReference type="ARBA" id="ARBA00022763"/>
    </source>
</evidence>
<evidence type="ECO:0000256" key="3">
    <source>
        <dbReference type="ARBA" id="ARBA00022722"/>
    </source>
</evidence>
<dbReference type="EMBL" id="UOGC01000116">
    <property type="protein sequence ID" value="VAX21221.1"/>
    <property type="molecule type" value="Genomic_DNA"/>
</dbReference>
<dbReference type="FunFam" id="3.30.420.10:FF:000002">
    <property type="entry name" value="Crossover junction endodeoxyribonuclease RuvC"/>
    <property type="match status" value="1"/>
</dbReference>
<keyword evidence="9" id="KW-0238">DNA-binding</keyword>
<dbReference type="InterPro" id="IPR002176">
    <property type="entry name" value="X-over_junc_endoDNase_RuvC"/>
</dbReference>
<dbReference type="SUPFAM" id="SSF53098">
    <property type="entry name" value="Ribonuclease H-like"/>
    <property type="match status" value="1"/>
</dbReference>
<dbReference type="InterPro" id="IPR020563">
    <property type="entry name" value="X-over_junc_endoDNase_Mg_BS"/>
</dbReference>
<keyword evidence="8" id="KW-0460">Magnesium</keyword>
<keyword evidence="3" id="KW-0540">Nuclease</keyword>
<dbReference type="InterPro" id="IPR036397">
    <property type="entry name" value="RNaseH_sf"/>
</dbReference>
<evidence type="ECO:0000256" key="7">
    <source>
        <dbReference type="ARBA" id="ARBA00022801"/>
    </source>
</evidence>
<protein>
    <submittedName>
        <fullName evidence="12">Crossover junction endodeoxyribonuclease RuvC</fullName>
        <ecNumber evidence="12">3.1.22.4</ecNumber>
    </submittedName>
</protein>
<keyword evidence="4" id="KW-0479">Metal-binding</keyword>
<sequence length="163" mass="17754">MKVIGIDPGTLVTGYGVVSETRGKKKCHCWGFIKSSSKTPMPMRLKKIADRLRKVIAENTPDILALEESFFAKDPQSALKLGQARGAIMLVAAEEGLNVAEYAPLKIKQTVTGYGRAEKEQVQIMVRSLLALNENPEPLDASDALAVAITHLHHTSFNAKIAK</sequence>
<name>A0A3B1C3C0_9ZZZZ</name>
<evidence type="ECO:0000256" key="5">
    <source>
        <dbReference type="ARBA" id="ARBA00022759"/>
    </source>
</evidence>
<dbReference type="PROSITE" id="PS01321">
    <property type="entry name" value="RUVC"/>
    <property type="match status" value="1"/>
</dbReference>
<gene>
    <name evidence="12" type="ORF">MNBD_NITROSPINAE01-1261</name>
</gene>
<keyword evidence="2" id="KW-0963">Cytoplasm</keyword>
<dbReference type="PANTHER" id="PTHR30194:SF3">
    <property type="entry name" value="CROSSOVER JUNCTION ENDODEOXYRIBONUCLEASE RUVC"/>
    <property type="match status" value="1"/>
</dbReference>
<keyword evidence="11" id="KW-0234">DNA repair</keyword>
<organism evidence="12">
    <name type="scientific">hydrothermal vent metagenome</name>
    <dbReference type="NCBI Taxonomy" id="652676"/>
    <lineage>
        <taxon>unclassified sequences</taxon>
        <taxon>metagenomes</taxon>
        <taxon>ecological metagenomes</taxon>
    </lineage>
</organism>
<dbReference type="NCBIfam" id="NF000711">
    <property type="entry name" value="PRK00039.2-1"/>
    <property type="match status" value="1"/>
</dbReference>
<evidence type="ECO:0000256" key="1">
    <source>
        <dbReference type="ARBA" id="ARBA00009518"/>
    </source>
</evidence>
<accession>A0A3B1C3C0</accession>
<dbReference type="GO" id="GO:0008821">
    <property type="term" value="F:crossover junction DNA endonuclease activity"/>
    <property type="evidence" value="ECO:0007669"/>
    <property type="project" value="InterPro"/>
</dbReference>
<dbReference type="GO" id="GO:0003677">
    <property type="term" value="F:DNA binding"/>
    <property type="evidence" value="ECO:0007669"/>
    <property type="project" value="UniProtKB-KW"/>
</dbReference>
<proteinExistence type="inferred from homology"/>
<keyword evidence="7 12" id="KW-0378">Hydrolase</keyword>
<dbReference type="EC" id="3.1.22.4" evidence="12"/>
<keyword evidence="5" id="KW-0255">Endonuclease</keyword>
<keyword evidence="10" id="KW-0233">DNA recombination</keyword>
<evidence type="ECO:0000256" key="4">
    <source>
        <dbReference type="ARBA" id="ARBA00022723"/>
    </source>
</evidence>
<dbReference type="GO" id="GO:0046872">
    <property type="term" value="F:metal ion binding"/>
    <property type="evidence" value="ECO:0007669"/>
    <property type="project" value="UniProtKB-KW"/>
</dbReference>